<dbReference type="InterPro" id="IPR052774">
    <property type="entry name" value="Celegans_DevNeuronal_Protein"/>
</dbReference>
<dbReference type="PANTHER" id="PTHR47327:SF2">
    <property type="entry name" value="FI18240P1-RELATED"/>
    <property type="match status" value="1"/>
</dbReference>
<dbReference type="Pfam" id="PF25057">
    <property type="entry name" value="CUT_N"/>
    <property type="match status" value="1"/>
</dbReference>
<accession>A0A7T8GYP3</accession>
<organism evidence="3 4">
    <name type="scientific">Caligus rogercresseyi</name>
    <name type="common">Sea louse</name>
    <dbReference type="NCBI Taxonomy" id="217165"/>
    <lineage>
        <taxon>Eukaryota</taxon>
        <taxon>Metazoa</taxon>
        <taxon>Ecdysozoa</taxon>
        <taxon>Arthropoda</taxon>
        <taxon>Crustacea</taxon>
        <taxon>Multicrustacea</taxon>
        <taxon>Hexanauplia</taxon>
        <taxon>Copepoda</taxon>
        <taxon>Siphonostomatoida</taxon>
        <taxon>Caligidae</taxon>
        <taxon>Caligus</taxon>
    </lineage>
</organism>
<dbReference type="OrthoDB" id="5867217at2759"/>
<dbReference type="EMBL" id="CP045898">
    <property type="protein sequence ID" value="QQP39825.1"/>
    <property type="molecule type" value="Genomic_DNA"/>
</dbReference>
<feature type="domain" description="Apple" evidence="1">
    <location>
        <begin position="1"/>
        <end position="54"/>
    </location>
</feature>
<keyword evidence="4" id="KW-1185">Reference proteome</keyword>
<dbReference type="InterPro" id="IPR003609">
    <property type="entry name" value="Pan_app"/>
</dbReference>
<proteinExistence type="predicted"/>
<reference evidence="4" key="1">
    <citation type="submission" date="2021-01" db="EMBL/GenBank/DDBJ databases">
        <title>Caligus Genome Assembly.</title>
        <authorList>
            <person name="Gallardo-Escarate C."/>
        </authorList>
    </citation>
    <scope>NUCLEOTIDE SEQUENCE [LARGE SCALE GENOMIC DNA]</scope>
</reference>
<evidence type="ECO:0000313" key="4">
    <source>
        <dbReference type="Proteomes" id="UP000595437"/>
    </source>
</evidence>
<dbReference type="InterPro" id="IPR001507">
    <property type="entry name" value="ZP_dom"/>
</dbReference>
<evidence type="ECO:0000259" key="1">
    <source>
        <dbReference type="PROSITE" id="PS50948"/>
    </source>
</evidence>
<dbReference type="PANTHER" id="PTHR47327">
    <property type="entry name" value="FI18240P1-RELATED"/>
    <property type="match status" value="1"/>
</dbReference>
<evidence type="ECO:0000313" key="3">
    <source>
        <dbReference type="EMBL" id="QQP39825.1"/>
    </source>
</evidence>
<dbReference type="InterPro" id="IPR056953">
    <property type="entry name" value="CUT_N"/>
</dbReference>
<dbReference type="GO" id="GO:0009653">
    <property type="term" value="P:anatomical structure morphogenesis"/>
    <property type="evidence" value="ECO:0007669"/>
    <property type="project" value="TreeGrafter"/>
</dbReference>
<dbReference type="AlphaFoldDB" id="A0A7T8GYP3"/>
<name>A0A7T8GYP3_CALRO</name>
<dbReference type="Pfam" id="PF00024">
    <property type="entry name" value="PAN_1"/>
    <property type="match status" value="1"/>
</dbReference>
<sequence length="174" mass="19579">MEACRDLCLAAPYRCHSFDYGDTGDRVCRLSHHTSNTLLQIKRVSSEPKFDKSKRLILGKEMIEPYLVIDDIVGTYELSSCYNVTIDCRASNMIATVRTNKIFNGKIYAKDNPNSCVVDVQNGIEFSIKMDYNDIECNVKRESDGVYANEVIIQHHDRIVTSSDLGLASTANTI</sequence>
<evidence type="ECO:0000259" key="2">
    <source>
        <dbReference type="PROSITE" id="PS51034"/>
    </source>
</evidence>
<gene>
    <name evidence="3" type="ORF">FKW44_013663</name>
</gene>
<feature type="domain" description="ZP" evidence="2">
    <location>
        <begin position="87"/>
        <end position="174"/>
    </location>
</feature>
<protein>
    <submittedName>
        <fullName evidence="3">LOC100169340</fullName>
    </submittedName>
</protein>
<dbReference type="Proteomes" id="UP000595437">
    <property type="component" value="Chromosome 9"/>
</dbReference>
<dbReference type="PROSITE" id="PS50948">
    <property type="entry name" value="PAN"/>
    <property type="match status" value="1"/>
</dbReference>
<dbReference type="PROSITE" id="PS51034">
    <property type="entry name" value="ZP_2"/>
    <property type="match status" value="1"/>
</dbReference>